<dbReference type="InterPro" id="IPR025294">
    <property type="entry name" value="DUF4156"/>
</dbReference>
<organism evidence="1 2">
    <name type="scientific">Salegentibacter chungangensis</name>
    <dbReference type="NCBI Taxonomy" id="1335724"/>
    <lineage>
        <taxon>Bacteria</taxon>
        <taxon>Pseudomonadati</taxon>
        <taxon>Bacteroidota</taxon>
        <taxon>Flavobacteriia</taxon>
        <taxon>Flavobacteriales</taxon>
        <taxon>Flavobacteriaceae</taxon>
        <taxon>Salegentibacter</taxon>
    </lineage>
</organism>
<accession>A0ABW3NSH1</accession>
<sequence>MNNEKVICDVKEITADAVKFSYPGEDLLNTVYKNRVKEIIFDNGRVQTFSAGTSLKKVNNVDEFEKVTVTAVEGEIKGLYKLGVVSSKAKGTTTLSNQERVKERAYRKLKTEAAMMGANIIYITNQRTEGNKAGYFQSSSAEASLSGVAYTNNLPDYEEFKSILDSGKEFTTSIRHKMWSSASEVKTTKSAKDFKILEVINDNGIITLKAELEGESRQNSFRLAHLDKDGFSFYYEDKSTSYNYEVKF</sequence>
<proteinExistence type="predicted"/>
<dbReference type="Proteomes" id="UP001597131">
    <property type="component" value="Unassembled WGS sequence"/>
</dbReference>
<comment type="caution">
    <text evidence="1">The sequence shown here is derived from an EMBL/GenBank/DDBJ whole genome shotgun (WGS) entry which is preliminary data.</text>
</comment>
<protein>
    <submittedName>
        <fullName evidence="1">Uncharacterized protein</fullName>
    </submittedName>
</protein>
<evidence type="ECO:0000313" key="1">
    <source>
        <dbReference type="EMBL" id="MFD1095600.1"/>
    </source>
</evidence>
<name>A0ABW3NSH1_9FLAO</name>
<dbReference type="RefSeq" id="WP_380744472.1">
    <property type="nucleotide sequence ID" value="NZ_JBHTLI010000001.1"/>
</dbReference>
<reference evidence="2" key="1">
    <citation type="journal article" date="2019" name="Int. J. Syst. Evol. Microbiol.">
        <title>The Global Catalogue of Microorganisms (GCM) 10K type strain sequencing project: providing services to taxonomists for standard genome sequencing and annotation.</title>
        <authorList>
            <consortium name="The Broad Institute Genomics Platform"/>
            <consortium name="The Broad Institute Genome Sequencing Center for Infectious Disease"/>
            <person name="Wu L."/>
            <person name="Ma J."/>
        </authorList>
    </citation>
    <scope>NUCLEOTIDE SEQUENCE [LARGE SCALE GENOMIC DNA]</scope>
    <source>
        <strain evidence="2">CCUG 64793</strain>
    </source>
</reference>
<dbReference type="Pfam" id="PF13698">
    <property type="entry name" value="DUF4156"/>
    <property type="match status" value="1"/>
</dbReference>
<evidence type="ECO:0000313" key="2">
    <source>
        <dbReference type="Proteomes" id="UP001597131"/>
    </source>
</evidence>
<gene>
    <name evidence="1" type="ORF">ACFQ3Q_07570</name>
</gene>
<keyword evidence="2" id="KW-1185">Reference proteome</keyword>
<dbReference type="EMBL" id="JBHTLI010000001">
    <property type="protein sequence ID" value="MFD1095600.1"/>
    <property type="molecule type" value="Genomic_DNA"/>
</dbReference>